<evidence type="ECO:0000313" key="2">
    <source>
        <dbReference type="EMBL" id="QYC10003.1"/>
    </source>
</evidence>
<name>A0ABX8TIU3_9CAUL</name>
<reference evidence="2 3" key="1">
    <citation type="submission" date="2021-07" db="EMBL/GenBank/DDBJ databases">
        <title>Isolation and characterization of bacteria from a gold mining with a capacity of golden bioaccumulation.</title>
        <authorList>
            <person name="Yang X.J."/>
        </authorList>
    </citation>
    <scope>NUCLEOTIDE SEQUENCE [LARGE SCALE GENOMIC DNA]</scope>
    <source>
        <strain evidence="2 3">Au29</strain>
    </source>
</reference>
<feature type="domain" description="Peptidase S26" evidence="1">
    <location>
        <begin position="36"/>
        <end position="166"/>
    </location>
</feature>
<keyword evidence="3" id="KW-1185">Reference proteome</keyword>
<evidence type="ECO:0000313" key="3">
    <source>
        <dbReference type="Proteomes" id="UP000824334"/>
    </source>
</evidence>
<sequence length="171" mass="18674">MTWTPLDTGNRWAVLGVTVFFLTLGALIADQTPALALVNESPSVPRGLYLRQPGGALERGAMVALTQPPIARRYLGALGMPDEVLLIKRVAAIGGDQVCRQGAVVRTPDRAVPVLDQDRRGMDLPGWTGCRRLAPDELFLLGDTPGSFDSRYFGPVRTRDLEGVFRETLTW</sequence>
<dbReference type="InterPro" id="IPR019533">
    <property type="entry name" value="Peptidase_S26"/>
</dbReference>
<accession>A0ABX8TIU3</accession>
<dbReference type="RefSeq" id="WP_219352857.1">
    <property type="nucleotide sequence ID" value="NZ_CP080034.1"/>
</dbReference>
<dbReference type="EMBL" id="CP080034">
    <property type="protein sequence ID" value="QYC10003.1"/>
    <property type="molecule type" value="Genomic_DNA"/>
</dbReference>
<organism evidence="2 3">
    <name type="scientific">Brevundimonas nasdae</name>
    <dbReference type="NCBI Taxonomy" id="172043"/>
    <lineage>
        <taxon>Bacteria</taxon>
        <taxon>Pseudomonadati</taxon>
        <taxon>Pseudomonadota</taxon>
        <taxon>Alphaproteobacteria</taxon>
        <taxon>Caulobacterales</taxon>
        <taxon>Caulobacteraceae</taxon>
        <taxon>Brevundimonas</taxon>
    </lineage>
</organism>
<gene>
    <name evidence="2" type="ORF">KWG56_15770</name>
</gene>
<dbReference type="Pfam" id="PF10502">
    <property type="entry name" value="Peptidase_S26"/>
    <property type="match status" value="1"/>
</dbReference>
<proteinExistence type="predicted"/>
<evidence type="ECO:0000259" key="1">
    <source>
        <dbReference type="Pfam" id="PF10502"/>
    </source>
</evidence>
<protein>
    <submittedName>
        <fullName evidence="2">S26 family signal peptidase</fullName>
    </submittedName>
</protein>
<dbReference type="Proteomes" id="UP000824334">
    <property type="component" value="Chromosome"/>
</dbReference>
<dbReference type="GeneID" id="94376746"/>